<dbReference type="GO" id="GO:0016075">
    <property type="term" value="P:rRNA catabolic process"/>
    <property type="evidence" value="ECO:0007669"/>
    <property type="project" value="TreeGrafter"/>
</dbReference>
<dbReference type="AlphaFoldDB" id="A0A1G2MCB0"/>
<dbReference type="Pfam" id="PF02452">
    <property type="entry name" value="PemK_toxin"/>
    <property type="match status" value="1"/>
</dbReference>
<gene>
    <name evidence="1" type="ORF">A2W52_01985</name>
</gene>
<dbReference type="GO" id="GO:0003677">
    <property type="term" value="F:DNA binding"/>
    <property type="evidence" value="ECO:0007669"/>
    <property type="project" value="InterPro"/>
</dbReference>
<comment type="caution">
    <text evidence="1">The sequence shown here is derived from an EMBL/GenBank/DDBJ whole genome shotgun (WGS) entry which is preliminary data.</text>
</comment>
<dbReference type="PANTHER" id="PTHR33988:SF2">
    <property type="entry name" value="ENDORIBONUCLEASE MAZF"/>
    <property type="match status" value="1"/>
</dbReference>
<dbReference type="EMBL" id="MHRJ01000044">
    <property type="protein sequence ID" value="OHA21453.1"/>
    <property type="molecule type" value="Genomic_DNA"/>
</dbReference>
<dbReference type="GO" id="GO:0004521">
    <property type="term" value="F:RNA endonuclease activity"/>
    <property type="evidence" value="ECO:0007669"/>
    <property type="project" value="TreeGrafter"/>
</dbReference>
<dbReference type="InterPro" id="IPR003477">
    <property type="entry name" value="PemK-like"/>
</dbReference>
<reference evidence="1 2" key="1">
    <citation type="journal article" date="2016" name="Nat. Commun.">
        <title>Thousands of microbial genomes shed light on interconnected biogeochemical processes in an aquifer system.</title>
        <authorList>
            <person name="Anantharaman K."/>
            <person name="Brown C.T."/>
            <person name="Hug L.A."/>
            <person name="Sharon I."/>
            <person name="Castelle C.J."/>
            <person name="Probst A.J."/>
            <person name="Thomas B.C."/>
            <person name="Singh A."/>
            <person name="Wilkins M.J."/>
            <person name="Karaoz U."/>
            <person name="Brodie E.L."/>
            <person name="Williams K.H."/>
            <person name="Hubbard S.S."/>
            <person name="Banfield J.F."/>
        </authorList>
    </citation>
    <scope>NUCLEOTIDE SEQUENCE [LARGE SCALE GENOMIC DNA]</scope>
</reference>
<dbReference type="Gene3D" id="2.30.30.110">
    <property type="match status" value="1"/>
</dbReference>
<evidence type="ECO:0008006" key="3">
    <source>
        <dbReference type="Google" id="ProtNLM"/>
    </source>
</evidence>
<dbReference type="SUPFAM" id="SSF50118">
    <property type="entry name" value="Cell growth inhibitor/plasmid maintenance toxic component"/>
    <property type="match status" value="1"/>
</dbReference>
<name>A0A1G2MCB0_9BACT</name>
<protein>
    <recommendedName>
        <fullName evidence="3">Type II toxin-antitoxin system PemK/MazF family toxin</fullName>
    </recommendedName>
</protein>
<dbReference type="PANTHER" id="PTHR33988">
    <property type="entry name" value="ENDORIBONUCLEASE MAZF-RELATED"/>
    <property type="match status" value="1"/>
</dbReference>
<proteinExistence type="predicted"/>
<dbReference type="Proteomes" id="UP000176493">
    <property type="component" value="Unassembled WGS sequence"/>
</dbReference>
<evidence type="ECO:0000313" key="2">
    <source>
        <dbReference type="Proteomes" id="UP000176493"/>
    </source>
</evidence>
<dbReference type="InterPro" id="IPR011067">
    <property type="entry name" value="Plasmid_toxin/cell-grow_inhib"/>
</dbReference>
<evidence type="ECO:0000313" key="1">
    <source>
        <dbReference type="EMBL" id="OHA21453.1"/>
    </source>
</evidence>
<accession>A0A1G2MCB0</accession>
<sequence length="120" mass="13605">MEYREEAGAYRNAAFIYRAEVWWCRFGVNIGSEQDGSGELFLRSAVILRGFGADTCMAVPLTTSPRRHPLRVPVGIVQVEEASTILSQIRVVDTRRLVEKIGFLNKKSFGRLRKAVRTLF</sequence>
<dbReference type="GO" id="GO:0006402">
    <property type="term" value="P:mRNA catabolic process"/>
    <property type="evidence" value="ECO:0007669"/>
    <property type="project" value="TreeGrafter"/>
</dbReference>
<organism evidence="1 2">
    <name type="scientific">Candidatus Taylorbacteria bacterium RIFCSPHIGHO2_02_49_25</name>
    <dbReference type="NCBI Taxonomy" id="1802305"/>
    <lineage>
        <taxon>Bacteria</taxon>
        <taxon>Candidatus Tayloriibacteriota</taxon>
    </lineage>
</organism>